<dbReference type="InterPro" id="IPR021276">
    <property type="entry name" value="DUF2855"/>
</dbReference>
<dbReference type="OrthoDB" id="192702at2759"/>
<keyword evidence="2" id="KW-1185">Reference proteome</keyword>
<dbReference type="AlphaFoldDB" id="A0A6A5UYZ9"/>
<organism evidence="1 2">
    <name type="scientific">Bimuria novae-zelandiae CBS 107.79</name>
    <dbReference type="NCBI Taxonomy" id="1447943"/>
    <lineage>
        <taxon>Eukaryota</taxon>
        <taxon>Fungi</taxon>
        <taxon>Dikarya</taxon>
        <taxon>Ascomycota</taxon>
        <taxon>Pezizomycotina</taxon>
        <taxon>Dothideomycetes</taxon>
        <taxon>Pleosporomycetidae</taxon>
        <taxon>Pleosporales</taxon>
        <taxon>Massarineae</taxon>
        <taxon>Didymosphaeriaceae</taxon>
        <taxon>Bimuria</taxon>
    </lineage>
</organism>
<protein>
    <submittedName>
        <fullName evidence="1">Uncharacterized protein</fullName>
    </submittedName>
</protein>
<reference evidence="1" key="1">
    <citation type="journal article" date="2020" name="Stud. Mycol.">
        <title>101 Dothideomycetes genomes: a test case for predicting lifestyles and emergence of pathogens.</title>
        <authorList>
            <person name="Haridas S."/>
            <person name="Albert R."/>
            <person name="Binder M."/>
            <person name="Bloem J."/>
            <person name="Labutti K."/>
            <person name="Salamov A."/>
            <person name="Andreopoulos B."/>
            <person name="Baker S."/>
            <person name="Barry K."/>
            <person name="Bills G."/>
            <person name="Bluhm B."/>
            <person name="Cannon C."/>
            <person name="Castanera R."/>
            <person name="Culley D."/>
            <person name="Daum C."/>
            <person name="Ezra D."/>
            <person name="Gonzalez J."/>
            <person name="Henrissat B."/>
            <person name="Kuo A."/>
            <person name="Liang C."/>
            <person name="Lipzen A."/>
            <person name="Lutzoni F."/>
            <person name="Magnuson J."/>
            <person name="Mondo S."/>
            <person name="Nolan M."/>
            <person name="Ohm R."/>
            <person name="Pangilinan J."/>
            <person name="Park H.-J."/>
            <person name="Ramirez L."/>
            <person name="Alfaro M."/>
            <person name="Sun H."/>
            <person name="Tritt A."/>
            <person name="Yoshinaga Y."/>
            <person name="Zwiers L.-H."/>
            <person name="Turgeon B."/>
            <person name="Goodwin S."/>
            <person name="Spatafora J."/>
            <person name="Crous P."/>
            <person name="Grigoriev I."/>
        </authorList>
    </citation>
    <scope>NUCLEOTIDE SEQUENCE</scope>
    <source>
        <strain evidence="1">CBS 107.79</strain>
    </source>
</reference>
<proteinExistence type="predicted"/>
<dbReference type="Pfam" id="PF11017">
    <property type="entry name" value="DUF2855"/>
    <property type="match status" value="2"/>
</dbReference>
<name>A0A6A5UYZ9_9PLEO</name>
<dbReference type="EMBL" id="ML976701">
    <property type="protein sequence ID" value="KAF1970393.1"/>
    <property type="molecule type" value="Genomic_DNA"/>
</dbReference>
<gene>
    <name evidence="1" type="ORF">BU23DRAFT_600946</name>
</gene>
<accession>A0A6A5UYZ9</accession>
<evidence type="ECO:0000313" key="2">
    <source>
        <dbReference type="Proteomes" id="UP000800036"/>
    </source>
</evidence>
<dbReference type="Proteomes" id="UP000800036">
    <property type="component" value="Unassembled WGS sequence"/>
</dbReference>
<evidence type="ECO:0000313" key="1">
    <source>
        <dbReference type="EMBL" id="KAF1970393.1"/>
    </source>
</evidence>
<sequence>MSENENAIIHVFDKGNYSHHRLATLPLSPPTPLPPSSLRLRTRILGLTTNNLTYANLGFALGWWDIYPQPPTTPAPFADREKYASIAGWGYAEVLESTFPAVPVGASVYGYLHIGTGSWDLEKDEEKGKGKQGLGWDALLMGLWGTGCNLSTYGFAWEDAVRVHPFGEGQWSAEDANLDESAVVVLNAGGKTAMGFAYALRHGRPSERQPKSVVGVGSEKSRALIQQCGFYDHVVLNDDAGKAKELVEKEKPRRVVLVDFGGRPGVMAAFTGALNSTAVPLARVFVGGVTMPATAADLMKSRGNRGDGVQVNANALQEKGIELGGAKYFSDFRSAWEKFKARGAIKGTKLVWGEGMDAWEKGWDAFCKDEVPATEGRVYKF</sequence>